<evidence type="ECO:0000313" key="3">
    <source>
        <dbReference type="Proteomes" id="UP000067523"/>
    </source>
</evidence>
<dbReference type="AlphaFoldDB" id="A0A0U2X7B7"/>
<reference evidence="3" key="1">
    <citation type="submission" date="2015-12" db="EMBL/GenBank/DDBJ databases">
        <authorList>
            <person name="Lauer A."/>
            <person name="Humrighouse B."/>
            <person name="Loparev V."/>
            <person name="Shewmaker P.L."/>
            <person name="Whitney A.M."/>
            <person name="McLaughlin R.W."/>
        </authorList>
    </citation>
    <scope>NUCLEOTIDE SEQUENCE [LARGE SCALE GENOMIC DNA]</scope>
    <source>
        <strain evidence="3">LMG 26678</strain>
    </source>
</reference>
<keyword evidence="1" id="KW-0472">Membrane</keyword>
<keyword evidence="3" id="KW-1185">Reference proteome</keyword>
<sequence length="73" mass="8508">MKHLFKTVVFEMSLYYGVLAVVLPLIYAVTYHVSYLSVFSAEWFAVTVFMYPVVLVLSAIRYGYGRMRKTSHF</sequence>
<organism evidence="2 3">
    <name type="scientific">Enterococcus rotai</name>
    <dbReference type="NCBI Taxonomy" id="118060"/>
    <lineage>
        <taxon>Bacteria</taxon>
        <taxon>Bacillati</taxon>
        <taxon>Bacillota</taxon>
        <taxon>Bacilli</taxon>
        <taxon>Lactobacillales</taxon>
        <taxon>Enterococcaceae</taxon>
        <taxon>Enterococcus</taxon>
    </lineage>
</organism>
<accession>A0A0U2X7B7</accession>
<name>A0A0U2X7B7_9ENTE</name>
<keyword evidence="1" id="KW-1133">Transmembrane helix</keyword>
<keyword evidence="1" id="KW-0812">Transmembrane</keyword>
<feature type="transmembrane region" description="Helical" evidence="1">
    <location>
        <begin position="43"/>
        <end position="64"/>
    </location>
</feature>
<proteinExistence type="predicted"/>
<dbReference type="KEGG" id="erx:ATZ35_06360"/>
<gene>
    <name evidence="2" type="ORF">ATZ35_06360</name>
</gene>
<evidence type="ECO:0000313" key="2">
    <source>
        <dbReference type="EMBL" id="ALS36791.1"/>
    </source>
</evidence>
<dbReference type="RefSeq" id="WP_208930011.1">
    <property type="nucleotide sequence ID" value="NZ_CP013655.1"/>
</dbReference>
<protein>
    <submittedName>
        <fullName evidence="2">Uncharacterized protein</fullName>
    </submittedName>
</protein>
<evidence type="ECO:0000256" key="1">
    <source>
        <dbReference type="SAM" id="Phobius"/>
    </source>
</evidence>
<dbReference type="EMBL" id="CP013655">
    <property type="protein sequence ID" value="ALS36791.1"/>
    <property type="molecule type" value="Genomic_DNA"/>
</dbReference>
<dbReference type="Proteomes" id="UP000067523">
    <property type="component" value="Chromosome"/>
</dbReference>
<feature type="transmembrane region" description="Helical" evidence="1">
    <location>
        <begin position="12"/>
        <end position="31"/>
    </location>
</feature>